<reference evidence="2" key="1">
    <citation type="submission" date="2012-11" db="EMBL/GenBank/DDBJ databases">
        <authorList>
            <person name="Singh A."/>
            <person name="Pinnaka A.K."/>
            <person name="Vaidya B."/>
        </authorList>
    </citation>
    <scope>NUCLEOTIDE SEQUENCE [LARGE SCALE GENOMIC DNA]</scope>
    <source>
        <strain evidence="2">AK23</strain>
    </source>
</reference>
<dbReference type="RefSeq" id="WP_036514539.1">
    <property type="nucleotide sequence ID" value="NZ_AONB01000030.1"/>
</dbReference>
<comment type="caution">
    <text evidence="1">The sequence shown here is derived from an EMBL/GenBank/DDBJ whole genome shotgun (WGS) entry which is preliminary data.</text>
</comment>
<dbReference type="Proteomes" id="UP000019464">
    <property type="component" value="Unassembled WGS sequence"/>
</dbReference>
<organism evidence="1 2">
    <name type="scientific">Nitrincola nitratireducens</name>
    <dbReference type="NCBI Taxonomy" id="1229521"/>
    <lineage>
        <taxon>Bacteria</taxon>
        <taxon>Pseudomonadati</taxon>
        <taxon>Pseudomonadota</taxon>
        <taxon>Gammaproteobacteria</taxon>
        <taxon>Oceanospirillales</taxon>
        <taxon>Oceanospirillaceae</taxon>
        <taxon>Nitrincola</taxon>
    </lineage>
</organism>
<accession>W9UZ50</accession>
<gene>
    <name evidence="1" type="ORF">D791_03889</name>
</gene>
<protein>
    <recommendedName>
        <fullName evidence="3">AP2 domain protein</fullName>
    </recommendedName>
</protein>
<evidence type="ECO:0000313" key="1">
    <source>
        <dbReference type="EMBL" id="EXJ09192.1"/>
    </source>
</evidence>
<name>W9UZ50_9GAMM</name>
<evidence type="ECO:0000313" key="2">
    <source>
        <dbReference type="Proteomes" id="UP000019464"/>
    </source>
</evidence>
<proteinExistence type="predicted"/>
<dbReference type="EMBL" id="AONB01000030">
    <property type="protein sequence ID" value="EXJ09192.1"/>
    <property type="molecule type" value="Genomic_DNA"/>
</dbReference>
<keyword evidence="2" id="KW-1185">Reference proteome</keyword>
<dbReference type="STRING" id="1229521.D791_03889"/>
<dbReference type="AlphaFoldDB" id="W9UZ50"/>
<reference evidence="1 2" key="2">
    <citation type="journal article" date="2015" name="Syst. Appl. Microbiol.">
        <title>Nitrincola nitratireducens sp. nov. isolated from a haloalkaline crater lake.</title>
        <authorList>
            <person name="Singh A."/>
            <person name="Vaidya B."/>
            <person name="Tanuku N.R."/>
            <person name="Pinnaka A.K."/>
        </authorList>
    </citation>
    <scope>NUCLEOTIDE SEQUENCE [LARGE SCALE GENOMIC DNA]</scope>
    <source>
        <strain evidence="1 2">AK23</strain>
    </source>
</reference>
<evidence type="ECO:0008006" key="3">
    <source>
        <dbReference type="Google" id="ProtNLM"/>
    </source>
</evidence>
<dbReference type="OrthoDB" id="6850497at2"/>
<sequence length="207" mass="24108">MSKKSLGMRYITRLKNGYWVRKTYNYETFKMFFGFKTYGGVKSALDAAIVYRDQLVEKYGNLFSVKTKHQHNKTGVIGINWNCRTNPVRPSSVINTFRAQAPAKNEESKTATTFSIKKEGLWNAFYMAVTWRLDRLGAFGMSPMLFEDTKLAFFDFIHYYIARINEEGDVRVRQEMTSVICKLIEDKVTPDDIKNYVIVKWVPLVDM</sequence>